<keyword evidence="2" id="KW-1185">Reference proteome</keyword>
<name>A0AAV7JRJ6_9METZ</name>
<accession>A0AAV7JRJ6</accession>
<evidence type="ECO:0000313" key="1">
    <source>
        <dbReference type="EMBL" id="KAI6651435.1"/>
    </source>
</evidence>
<protein>
    <submittedName>
        <fullName evidence="1">Aldose 1-epimerase-like</fullName>
    </submittedName>
</protein>
<reference evidence="1 2" key="1">
    <citation type="journal article" date="2023" name="BMC Biol.">
        <title>The compact genome of the sponge Oopsacas minuta (Hexactinellida) is lacking key metazoan core genes.</title>
        <authorList>
            <person name="Santini S."/>
            <person name="Schenkelaars Q."/>
            <person name="Jourda C."/>
            <person name="Duchesne M."/>
            <person name="Belahbib H."/>
            <person name="Rocher C."/>
            <person name="Selva M."/>
            <person name="Riesgo A."/>
            <person name="Vervoort M."/>
            <person name="Leys S.P."/>
            <person name="Kodjabachian L."/>
            <person name="Le Bivic A."/>
            <person name="Borchiellini C."/>
            <person name="Claverie J.M."/>
            <person name="Renard E."/>
        </authorList>
    </citation>
    <scope>NUCLEOTIDE SEQUENCE [LARGE SCALE GENOMIC DNA]</scope>
    <source>
        <strain evidence="1">SPO-2</strain>
    </source>
</reference>
<dbReference type="Proteomes" id="UP001165289">
    <property type="component" value="Unassembled WGS sequence"/>
</dbReference>
<evidence type="ECO:0000313" key="2">
    <source>
        <dbReference type="Proteomes" id="UP001165289"/>
    </source>
</evidence>
<comment type="caution">
    <text evidence="1">The sequence shown here is derived from an EMBL/GenBank/DDBJ whole genome shotgun (WGS) entry which is preliminary data.</text>
</comment>
<proteinExistence type="predicted"/>
<dbReference type="AlphaFoldDB" id="A0AAV7JRJ6"/>
<dbReference type="EMBL" id="JAKMXF010000304">
    <property type="protein sequence ID" value="KAI6651435.1"/>
    <property type="molecule type" value="Genomic_DNA"/>
</dbReference>
<gene>
    <name evidence="1" type="ORF">LOD99_5242</name>
</gene>
<sequence length="128" mass="15354">MALHIECKTCDEYLMLWTNGKRKSFKFGVPMLWREQRNHYDNCVFCMVDMKGFNRHKKRMWSYPDLDSARRPVLHFEEVSLPKFSPLPDLSIDCDRIDEDLDICHFSESEFEVALHYRVNSIRKSSMI</sequence>
<organism evidence="1 2">
    <name type="scientific">Oopsacas minuta</name>
    <dbReference type="NCBI Taxonomy" id="111878"/>
    <lineage>
        <taxon>Eukaryota</taxon>
        <taxon>Metazoa</taxon>
        <taxon>Porifera</taxon>
        <taxon>Hexactinellida</taxon>
        <taxon>Hexasterophora</taxon>
        <taxon>Lyssacinosida</taxon>
        <taxon>Leucopsacidae</taxon>
        <taxon>Oopsacas</taxon>
    </lineage>
</organism>